<organism evidence="1 2">
    <name type="scientific">Persea americana</name>
    <name type="common">Avocado</name>
    <dbReference type="NCBI Taxonomy" id="3435"/>
    <lineage>
        <taxon>Eukaryota</taxon>
        <taxon>Viridiplantae</taxon>
        <taxon>Streptophyta</taxon>
        <taxon>Embryophyta</taxon>
        <taxon>Tracheophyta</taxon>
        <taxon>Spermatophyta</taxon>
        <taxon>Magnoliopsida</taxon>
        <taxon>Magnoliidae</taxon>
        <taxon>Laurales</taxon>
        <taxon>Lauraceae</taxon>
        <taxon>Persea</taxon>
    </lineage>
</organism>
<accession>A0ACC2MDZ9</accession>
<sequence>MEASAGLVAGSHNRNELVVIRREGESGPKPLQQLSGQICQICGDDVGLTVDGELFVACNECAFPICRTCYEYERGEGSQVCPQCKTRFKRLKGCARVAGDEEEDGIDDLENEFNFMGRDKQDMQYLAEAMLHGHMSYGRAGDADMSQAVHMPQVPLLTNGEMVDDIPPDQHALVPAFMGGGGKRIHPLPFSDPSLPVQSRSMDPSKDLAAYGYGSVAWKERMEIWKQRQEKLQVSRNENGGKDWDNDGDGPDLPLYDPVTSLVS</sequence>
<comment type="caution">
    <text evidence="1">The sequence shown here is derived from an EMBL/GenBank/DDBJ whole genome shotgun (WGS) entry which is preliminary data.</text>
</comment>
<reference evidence="1 2" key="1">
    <citation type="journal article" date="2022" name="Hortic Res">
        <title>A haplotype resolved chromosomal level avocado genome allows analysis of novel avocado genes.</title>
        <authorList>
            <person name="Nath O."/>
            <person name="Fletcher S.J."/>
            <person name="Hayward A."/>
            <person name="Shaw L.M."/>
            <person name="Masouleh A.K."/>
            <person name="Furtado A."/>
            <person name="Henry R.J."/>
            <person name="Mitter N."/>
        </authorList>
    </citation>
    <scope>NUCLEOTIDE SEQUENCE [LARGE SCALE GENOMIC DNA]</scope>
    <source>
        <strain evidence="2">cv. Hass</strain>
    </source>
</reference>
<protein>
    <submittedName>
        <fullName evidence="1">Uncharacterized protein</fullName>
    </submittedName>
</protein>
<dbReference type="Proteomes" id="UP001234297">
    <property type="component" value="Chromosome 2"/>
</dbReference>
<evidence type="ECO:0000313" key="1">
    <source>
        <dbReference type="EMBL" id="KAJ8643685.1"/>
    </source>
</evidence>
<evidence type="ECO:0000313" key="2">
    <source>
        <dbReference type="Proteomes" id="UP001234297"/>
    </source>
</evidence>
<name>A0ACC2MDZ9_PERAE</name>
<gene>
    <name evidence="1" type="ORF">MRB53_005433</name>
</gene>
<keyword evidence="2" id="KW-1185">Reference proteome</keyword>
<proteinExistence type="predicted"/>
<dbReference type="EMBL" id="CM056810">
    <property type="protein sequence ID" value="KAJ8643685.1"/>
    <property type="molecule type" value="Genomic_DNA"/>
</dbReference>